<proteinExistence type="predicted"/>
<dbReference type="GeneID" id="30176494"/>
<dbReference type="AlphaFoldDB" id="A0A1E3NN50"/>
<name>A0A1E3NN50_9ASCO</name>
<keyword evidence="3" id="KW-1185">Reference proteome</keyword>
<protein>
    <submittedName>
        <fullName evidence="2">Uncharacterized protein</fullName>
    </submittedName>
</protein>
<feature type="region of interest" description="Disordered" evidence="1">
    <location>
        <begin position="378"/>
        <end position="397"/>
    </location>
</feature>
<accession>A0A1E3NN50</accession>
<feature type="compositionally biased region" description="Basic and acidic residues" evidence="1">
    <location>
        <begin position="149"/>
        <end position="163"/>
    </location>
</feature>
<gene>
    <name evidence="2" type="ORF">PICMEDRAFT_114931</name>
</gene>
<reference evidence="2 3" key="1">
    <citation type="journal article" date="2016" name="Proc. Natl. Acad. Sci. U.S.A.">
        <title>Comparative genomics of biotechnologically important yeasts.</title>
        <authorList>
            <person name="Riley R."/>
            <person name="Haridas S."/>
            <person name="Wolfe K.H."/>
            <person name="Lopes M.R."/>
            <person name="Hittinger C.T."/>
            <person name="Goeker M."/>
            <person name="Salamov A.A."/>
            <person name="Wisecaver J.H."/>
            <person name="Long T.M."/>
            <person name="Calvey C.H."/>
            <person name="Aerts A.L."/>
            <person name="Barry K.W."/>
            <person name="Choi C."/>
            <person name="Clum A."/>
            <person name="Coughlan A.Y."/>
            <person name="Deshpande S."/>
            <person name="Douglass A.P."/>
            <person name="Hanson S.J."/>
            <person name="Klenk H.-P."/>
            <person name="LaButti K.M."/>
            <person name="Lapidus A."/>
            <person name="Lindquist E.A."/>
            <person name="Lipzen A.M."/>
            <person name="Meier-Kolthoff J.P."/>
            <person name="Ohm R.A."/>
            <person name="Otillar R.P."/>
            <person name="Pangilinan J.L."/>
            <person name="Peng Y."/>
            <person name="Rokas A."/>
            <person name="Rosa C.A."/>
            <person name="Scheuner C."/>
            <person name="Sibirny A.A."/>
            <person name="Slot J.C."/>
            <person name="Stielow J.B."/>
            <person name="Sun H."/>
            <person name="Kurtzman C.P."/>
            <person name="Blackwell M."/>
            <person name="Grigoriev I.V."/>
            <person name="Jeffries T.W."/>
        </authorList>
    </citation>
    <scope>NUCLEOTIDE SEQUENCE [LARGE SCALE GENOMIC DNA]</scope>
    <source>
        <strain evidence="2 3">NRRL Y-2026</strain>
    </source>
</reference>
<sequence length="437" mass="49323">MFSRRVLILHTATSVYMLDGGELHEDQDAVGGPGASGGGGGGAVVLRPRDRHVLVHVVAAPAHDMLHARPPPRGRPHDVEGQPAAQLDPLLRRHVPQTDAAARADFAGAARVCARPVLAARFAAPVARREQVPPDGAERVHRPHKHGARREPRPVRLEDEALRRGASNDNPGRVCARGRHGRRGRRRRHRHRRLCLRLDLRRQHRHLPLEPGLRVHEPVRRLHNAVRRRRKDPQIRRHRVLEARLLRRQRHEPPTRHIQQPVLPTAERSDNVAGAHVEALQLRAQRRRIERRQVGHAVQRKRAGGRAQHKYAAGVVPPRVHIHAGLSGAQCQRGHRPHVVGGGASGAAAAWSVCRGRAHRRHRPRVHDKHLLLQTHDRHDRLGKPPPPWQRGTAERASGQVRVDAYLPKHRRYDKRPERAAVFHRRNEALGRVGQVL</sequence>
<feature type="compositionally biased region" description="Basic and acidic residues" evidence="1">
    <location>
        <begin position="130"/>
        <end position="140"/>
    </location>
</feature>
<evidence type="ECO:0000313" key="3">
    <source>
        <dbReference type="Proteomes" id="UP000094455"/>
    </source>
</evidence>
<dbReference type="Proteomes" id="UP000094455">
    <property type="component" value="Unassembled WGS sequence"/>
</dbReference>
<feature type="compositionally biased region" description="Basic residues" evidence="1">
    <location>
        <begin position="176"/>
        <end position="190"/>
    </location>
</feature>
<evidence type="ECO:0000313" key="2">
    <source>
        <dbReference type="EMBL" id="ODQ47539.1"/>
    </source>
</evidence>
<dbReference type="EMBL" id="KV454002">
    <property type="protein sequence ID" value="ODQ47539.1"/>
    <property type="molecule type" value="Genomic_DNA"/>
</dbReference>
<organism evidence="2 3">
    <name type="scientific">Pichia membranifaciens NRRL Y-2026</name>
    <dbReference type="NCBI Taxonomy" id="763406"/>
    <lineage>
        <taxon>Eukaryota</taxon>
        <taxon>Fungi</taxon>
        <taxon>Dikarya</taxon>
        <taxon>Ascomycota</taxon>
        <taxon>Saccharomycotina</taxon>
        <taxon>Pichiomycetes</taxon>
        <taxon>Pichiales</taxon>
        <taxon>Pichiaceae</taxon>
        <taxon>Pichia</taxon>
    </lineage>
</organism>
<feature type="region of interest" description="Disordered" evidence="1">
    <location>
        <begin position="130"/>
        <end position="190"/>
    </location>
</feature>
<evidence type="ECO:0000256" key="1">
    <source>
        <dbReference type="SAM" id="MobiDB-lite"/>
    </source>
</evidence>
<dbReference type="RefSeq" id="XP_019018652.1">
    <property type="nucleotide sequence ID" value="XM_019159807.1"/>
</dbReference>